<feature type="transmembrane region" description="Helical" evidence="5">
    <location>
        <begin position="556"/>
        <end position="576"/>
    </location>
</feature>
<dbReference type="EMBL" id="KE346366">
    <property type="protein sequence ID" value="KJE93784.1"/>
    <property type="molecule type" value="Genomic_DNA"/>
</dbReference>
<evidence type="ECO:0000313" key="7">
    <source>
        <dbReference type="EMBL" id="KJE93784.1"/>
    </source>
</evidence>
<feature type="transmembrane region" description="Helical" evidence="5">
    <location>
        <begin position="301"/>
        <end position="320"/>
    </location>
</feature>
<dbReference type="PhylomeDB" id="A0A0D2X368"/>
<dbReference type="AlphaFoldDB" id="A0A0D2X368"/>
<keyword evidence="2 5" id="KW-0812">Transmembrane</keyword>
<dbReference type="InParanoid" id="A0A0D2X368"/>
<dbReference type="OMA" id="MWVCESV"/>
<dbReference type="Proteomes" id="UP000008743">
    <property type="component" value="Unassembled WGS sequence"/>
</dbReference>
<dbReference type="OrthoDB" id="10254929at2759"/>
<name>A0A0D2X368_CAPO3</name>
<comment type="subcellular location">
    <subcellularLocation>
        <location evidence="1">Membrane</location>
    </subcellularLocation>
</comment>
<evidence type="ECO:0000256" key="5">
    <source>
        <dbReference type="SAM" id="Phobius"/>
    </source>
</evidence>
<dbReference type="PANTHER" id="PTHR16189:SF2">
    <property type="entry name" value="AMINO ACID TRANSPORTER TRANSMEMBRANE DOMAIN-CONTAINING PROTEIN"/>
    <property type="match status" value="1"/>
</dbReference>
<evidence type="ECO:0000256" key="2">
    <source>
        <dbReference type="ARBA" id="ARBA00022692"/>
    </source>
</evidence>
<feature type="transmembrane region" description="Helical" evidence="5">
    <location>
        <begin position="513"/>
        <end position="529"/>
    </location>
</feature>
<feature type="transmembrane region" description="Helical" evidence="5">
    <location>
        <begin position="61"/>
        <end position="82"/>
    </location>
</feature>
<reference evidence="8" key="1">
    <citation type="submission" date="2011-02" db="EMBL/GenBank/DDBJ databases">
        <title>The Genome Sequence of Capsaspora owczarzaki ATCC 30864.</title>
        <authorList>
            <person name="Russ C."/>
            <person name="Cuomo C."/>
            <person name="Burger G."/>
            <person name="Gray M.W."/>
            <person name="Holland P.W.H."/>
            <person name="King N."/>
            <person name="Lang F.B.F."/>
            <person name="Roger A.J."/>
            <person name="Ruiz-Trillo I."/>
            <person name="Young S.K."/>
            <person name="Zeng Q."/>
            <person name="Gargeya S."/>
            <person name="Alvarado L."/>
            <person name="Berlin A."/>
            <person name="Chapman S.B."/>
            <person name="Chen Z."/>
            <person name="Freedman E."/>
            <person name="Gellesch M."/>
            <person name="Goldberg J."/>
            <person name="Griggs A."/>
            <person name="Gujja S."/>
            <person name="Heilman E."/>
            <person name="Heiman D."/>
            <person name="Howarth C."/>
            <person name="Mehta T."/>
            <person name="Neiman D."/>
            <person name="Pearson M."/>
            <person name="Roberts A."/>
            <person name="Saif S."/>
            <person name="Shea T."/>
            <person name="Shenoy N."/>
            <person name="Sisk P."/>
            <person name="Stolte C."/>
            <person name="Sykes S."/>
            <person name="White J."/>
            <person name="Yandava C."/>
            <person name="Haas B."/>
            <person name="Nusbaum C."/>
            <person name="Birren B."/>
        </authorList>
    </citation>
    <scope>NUCLEOTIDE SEQUENCE</scope>
    <source>
        <strain evidence="8">ATCC 30864</strain>
    </source>
</reference>
<evidence type="ECO:0000256" key="1">
    <source>
        <dbReference type="ARBA" id="ARBA00004370"/>
    </source>
</evidence>
<feature type="domain" description="Amino acid transporter transmembrane" evidence="6">
    <location>
        <begin position="31"/>
        <end position="84"/>
    </location>
</feature>
<keyword evidence="8" id="KW-1185">Reference proteome</keyword>
<feature type="transmembrane region" description="Helical" evidence="5">
    <location>
        <begin position="437"/>
        <end position="461"/>
    </location>
</feature>
<accession>A0A0D2X368</accession>
<keyword evidence="4 5" id="KW-0472">Membrane</keyword>
<feature type="transmembrane region" description="Helical" evidence="5">
    <location>
        <begin position="353"/>
        <end position="374"/>
    </location>
</feature>
<organism evidence="7 8">
    <name type="scientific">Capsaspora owczarzaki (strain ATCC 30864)</name>
    <dbReference type="NCBI Taxonomy" id="595528"/>
    <lineage>
        <taxon>Eukaryota</taxon>
        <taxon>Filasterea</taxon>
        <taxon>Capsaspora</taxon>
    </lineage>
</organism>
<dbReference type="GO" id="GO:0016020">
    <property type="term" value="C:membrane"/>
    <property type="evidence" value="ECO:0007669"/>
    <property type="project" value="UniProtKB-SubCell"/>
</dbReference>
<feature type="transmembrane region" description="Helical" evidence="5">
    <location>
        <begin position="482"/>
        <end position="501"/>
    </location>
</feature>
<evidence type="ECO:0000256" key="3">
    <source>
        <dbReference type="ARBA" id="ARBA00022989"/>
    </source>
</evidence>
<dbReference type="RefSeq" id="XP_004347275.1">
    <property type="nucleotide sequence ID" value="XM_004347225.2"/>
</dbReference>
<protein>
    <recommendedName>
        <fullName evidence="6">Amino acid transporter transmembrane domain-containing protein</fullName>
    </recommendedName>
</protein>
<feature type="transmembrane region" description="Helical" evidence="5">
    <location>
        <begin position="271"/>
        <end position="289"/>
    </location>
</feature>
<feature type="transmembrane region" description="Helical" evidence="5">
    <location>
        <begin position="386"/>
        <end position="406"/>
    </location>
</feature>
<feature type="transmembrane region" description="Helical" evidence="5">
    <location>
        <begin position="215"/>
        <end position="241"/>
    </location>
</feature>
<keyword evidence="3 5" id="KW-1133">Transmembrane helix</keyword>
<sequence>MSDEQRSLLDGGVNGGHEGLSKSGARANGYSPMVAYAFTVNMIIGAGILGLPFAFYNGGVVLSIILLFIASFLCFVTLCFLIEACARAEAFADTLDGFAEPMAINDRNDSEHAALVRPAASSATNRLSSHGTFSSSYSARLAASNSAVSSAQAAEELAMVQERMTIGYSGRKFEVSELCGLFLAIYVEPSSWWARFADANGFIHPVRRFYELSIFLYNCGAMWLYSSIFASALSVVIPLTFLSGYHSVQPDIGTVCQTVTSSGADAYCVHAYYFFLALYATIMIPIVCLDLTAQRKLQMSLTLFAFFCMIVMIITVLVAVDHAPYSTALPNVSTSAPYFDTSRLFEISGFGKIFTTAIVAQVAHPGAPGFVVLVRDKMKTRRIFGAALSSTFLFYALLSALCAMYFSDSVQSVVTLNWKTYSGEASTGESTPVWAQVVSYLIVLFPTITVSAAFPLYAISLAESLANAAPASLLQKISRKKLNYVLRISLALLAIGGAALVRDVSKVLEFEGLFGFVLAFFAPCLLQYFSKRVCIRRFGPAAEKTPYSWHFSHDGYAIGIMVVTFGCFVYSLYTVILDYSS</sequence>
<feature type="transmembrane region" description="Helical" evidence="5">
    <location>
        <begin position="33"/>
        <end position="55"/>
    </location>
</feature>
<evidence type="ECO:0000313" key="8">
    <source>
        <dbReference type="Proteomes" id="UP000008743"/>
    </source>
</evidence>
<dbReference type="Pfam" id="PF01490">
    <property type="entry name" value="Aa_trans"/>
    <property type="match status" value="1"/>
</dbReference>
<dbReference type="eggNOG" id="KOG3832">
    <property type="taxonomic scope" value="Eukaryota"/>
</dbReference>
<evidence type="ECO:0000256" key="4">
    <source>
        <dbReference type="ARBA" id="ARBA00023136"/>
    </source>
</evidence>
<dbReference type="PANTHER" id="PTHR16189">
    <property type="entry name" value="TRANSMEMBRANE PROTEIN 104-RELATED"/>
    <property type="match status" value="1"/>
</dbReference>
<gene>
    <name evidence="7" type="ORF">CAOG_004528</name>
</gene>
<dbReference type="InterPro" id="IPR013057">
    <property type="entry name" value="AA_transpt_TM"/>
</dbReference>
<evidence type="ECO:0000259" key="6">
    <source>
        <dbReference type="Pfam" id="PF01490"/>
    </source>
</evidence>
<proteinExistence type="predicted"/>